<dbReference type="EMBL" id="FZOJ01000042">
    <property type="protein sequence ID" value="SNT12052.1"/>
    <property type="molecule type" value="Genomic_DNA"/>
</dbReference>
<dbReference type="Gene3D" id="3.40.470.10">
    <property type="entry name" value="Uracil-DNA glycosylase-like domain"/>
    <property type="match status" value="1"/>
</dbReference>
<dbReference type="InterPro" id="IPR026353">
    <property type="entry name" value="Hypoxan-DNA_Glyclase"/>
</dbReference>
<dbReference type="SUPFAM" id="SSF52141">
    <property type="entry name" value="Uracil-DNA glycosylase-like"/>
    <property type="match status" value="1"/>
</dbReference>
<protein>
    <submittedName>
        <fullName evidence="2">G/U mismatch-specific uracil-DNA glycosylase</fullName>
    </submittedName>
</protein>
<dbReference type="AlphaFoldDB" id="A0A239K2Z7"/>
<dbReference type="Proteomes" id="UP000198304">
    <property type="component" value="Unassembled WGS sequence"/>
</dbReference>
<dbReference type="RefSeq" id="WP_089285202.1">
    <property type="nucleotide sequence ID" value="NZ_FZOJ01000042.1"/>
</dbReference>
<dbReference type="CDD" id="cd10032">
    <property type="entry name" value="UDG-F6_HDG"/>
    <property type="match status" value="1"/>
</dbReference>
<sequence length="164" mass="19205">MKILSLETVIDYYSKVLILGSMPSVQSLQLKQYYANPRNHFWTIIYTLFNLQAESDYVKRLEFIKSKNIALWDVIHTCERQGSLDASIRDEEPNDLEFLLNKYNKIEAVFFNGTKAANMFNKYFDLTSFTIEFHRLLSTTPVPGKNIKSLEEKIEAWSSIKNYI</sequence>
<name>A0A239K2Z7_9FIRM</name>
<dbReference type="NCBIfam" id="TIGR04274">
    <property type="entry name" value="hypoxanDNAglyco"/>
    <property type="match status" value="1"/>
</dbReference>
<keyword evidence="3" id="KW-1185">Reference proteome</keyword>
<dbReference type="InterPro" id="IPR005122">
    <property type="entry name" value="Uracil-DNA_glycosylase-like"/>
</dbReference>
<organism evidence="2 3">
    <name type="scientific">Anaerovirgula multivorans</name>
    <dbReference type="NCBI Taxonomy" id="312168"/>
    <lineage>
        <taxon>Bacteria</taxon>
        <taxon>Bacillati</taxon>
        <taxon>Bacillota</taxon>
        <taxon>Clostridia</taxon>
        <taxon>Peptostreptococcales</taxon>
        <taxon>Natronincolaceae</taxon>
        <taxon>Anaerovirgula</taxon>
    </lineage>
</organism>
<dbReference type="Pfam" id="PF03167">
    <property type="entry name" value="UDG"/>
    <property type="match status" value="1"/>
</dbReference>
<dbReference type="OrthoDB" id="9799921at2"/>
<reference evidence="2 3" key="1">
    <citation type="submission" date="2017-06" db="EMBL/GenBank/DDBJ databases">
        <authorList>
            <person name="Kim H.J."/>
            <person name="Triplett B.A."/>
        </authorList>
    </citation>
    <scope>NUCLEOTIDE SEQUENCE [LARGE SCALE GENOMIC DNA]</scope>
    <source>
        <strain evidence="2 3">SCA</strain>
    </source>
</reference>
<evidence type="ECO:0000259" key="1">
    <source>
        <dbReference type="Pfam" id="PF03167"/>
    </source>
</evidence>
<evidence type="ECO:0000313" key="3">
    <source>
        <dbReference type="Proteomes" id="UP000198304"/>
    </source>
</evidence>
<feature type="domain" description="Uracil-DNA glycosylase-like" evidence="1">
    <location>
        <begin position="13"/>
        <end position="126"/>
    </location>
</feature>
<proteinExistence type="predicted"/>
<evidence type="ECO:0000313" key="2">
    <source>
        <dbReference type="EMBL" id="SNT12052.1"/>
    </source>
</evidence>
<accession>A0A239K2Z7</accession>
<dbReference type="InterPro" id="IPR036895">
    <property type="entry name" value="Uracil-DNA_glycosylase-like_sf"/>
</dbReference>
<gene>
    <name evidence="2" type="ORF">SAMN05446037_10422</name>
</gene>